<organism evidence="2 3">
    <name type="scientific">Lentilactobacillus hilgardii (strain ATCC 8290 / DSM 20176 / CCUG 30140 / JCM 1155 / KCTC 3500 / NBRC 15886 / NCIMB 8040 / NRRL B-1843 / 9)</name>
    <dbReference type="NCBI Taxonomy" id="1423757"/>
    <lineage>
        <taxon>Bacteria</taxon>
        <taxon>Bacillati</taxon>
        <taxon>Bacillota</taxon>
        <taxon>Bacilli</taxon>
        <taxon>Lactobacillales</taxon>
        <taxon>Lactobacillaceae</taxon>
        <taxon>Lentilactobacillus</taxon>
    </lineage>
</organism>
<reference evidence="2 3" key="1">
    <citation type="submission" date="2009-01" db="EMBL/GenBank/DDBJ databases">
        <authorList>
            <person name="Qin X."/>
            <person name="Bachman B."/>
            <person name="Battles P."/>
            <person name="Bell A."/>
            <person name="Bess C."/>
            <person name="Bickham C."/>
            <person name="Chaboub L."/>
            <person name="Chen D."/>
            <person name="Coyle M."/>
            <person name="Deiros D.R."/>
            <person name="Dinh H."/>
            <person name="Forbes L."/>
            <person name="Fowler G."/>
            <person name="Francisco L."/>
            <person name="Fu Q."/>
            <person name="Gubbala S."/>
            <person name="Hale W."/>
            <person name="Han Y."/>
            <person name="Hemphill L."/>
            <person name="Highlander S.K."/>
            <person name="Hirani K."/>
            <person name="Hogues M."/>
            <person name="Jackson L."/>
            <person name="Jakkamsetti A."/>
            <person name="Javaid M."/>
            <person name="Jiang H."/>
            <person name="Korchina V."/>
            <person name="Kovar C."/>
            <person name="Lara F."/>
            <person name="Lee S."/>
            <person name="Mata R."/>
            <person name="Mathew T."/>
            <person name="Moen C."/>
            <person name="Morales K."/>
            <person name="Munidasa M."/>
            <person name="Nazareth L."/>
            <person name="Ngo R."/>
            <person name="Nguyen L."/>
            <person name="Okwuonu G."/>
            <person name="Ongeri F."/>
            <person name="Patil S."/>
            <person name="Petrosino J."/>
            <person name="Pham C."/>
            <person name="Pham P."/>
            <person name="Pu L.-L."/>
            <person name="Puazo M."/>
            <person name="Raj R."/>
            <person name="Reid J."/>
            <person name="Rouhana J."/>
            <person name="Saada N."/>
            <person name="Shang Y."/>
            <person name="Simmons D."/>
            <person name="Thornton R."/>
            <person name="Warren J."/>
            <person name="Weissenberger G."/>
            <person name="Zhang J."/>
            <person name="Zhang L."/>
            <person name="Zhou C."/>
            <person name="Zhu D."/>
            <person name="Muzny D."/>
            <person name="Worley K."/>
            <person name="Gibbs R."/>
        </authorList>
    </citation>
    <scope>NUCLEOTIDE SEQUENCE [LARGE SCALE GENOMIC DNA]</scope>
    <source>
        <strain evidence="3">ATCC 8290 / DSM 20176 / CCUG 30140 / JCM 1155 / KCTC 3500 / NBRC 15886 / NCIMB 8040 / NRRL B-1843 / 9</strain>
    </source>
</reference>
<protein>
    <submittedName>
        <fullName evidence="2">Uncharacterized protein</fullName>
    </submittedName>
</protein>
<feature type="transmembrane region" description="Helical" evidence="1">
    <location>
        <begin position="48"/>
        <end position="66"/>
    </location>
</feature>
<keyword evidence="3" id="KW-1185">Reference proteome</keyword>
<dbReference type="HOGENOM" id="CLU_1041275_0_0_9"/>
<evidence type="ECO:0000256" key="1">
    <source>
        <dbReference type="SAM" id="Phobius"/>
    </source>
</evidence>
<dbReference type="AlphaFoldDB" id="C0XFJ4"/>
<evidence type="ECO:0000313" key="2">
    <source>
        <dbReference type="EMBL" id="EEI25815.1"/>
    </source>
</evidence>
<keyword evidence="1" id="KW-1133">Transmembrane helix</keyword>
<feature type="transmembrane region" description="Helical" evidence="1">
    <location>
        <begin position="17"/>
        <end position="36"/>
    </location>
</feature>
<sequence>MLLLQGVQVVNKKIGKAIWTVVILACFSLLIYLTIFDRLPKGLDSKKIVTVFSLTTTLVIYGYNHWKFLFVYWRKFCACLWGDTVSWTGKYVFYLDAEQDFVQLAKEFRKKVLNQTDVTCEDGKIQKDSANFTFNFKGLQNKIKIERSSANDYDEIVLKYSSSTSYRDSKKQVENFQKIIKKLSAASPQQIDLSKFRDSQGLKERLSVTISMRKYNPFYRLTLRHFDGDEGILKWNMVLTEDDLKVEIKKHMLRATSSNEEKIIDVLKNYIALSTVG</sequence>
<keyword evidence="1" id="KW-0812">Transmembrane</keyword>
<accession>C0XFJ4</accession>
<comment type="caution">
    <text evidence="2">The sequence shown here is derived from an EMBL/GenBank/DDBJ whole genome shotgun (WGS) entry which is preliminary data.</text>
</comment>
<keyword evidence="1" id="KW-0472">Membrane</keyword>
<dbReference type="EMBL" id="ACGP01000003">
    <property type="protein sequence ID" value="EEI25815.1"/>
    <property type="molecule type" value="Genomic_DNA"/>
</dbReference>
<evidence type="ECO:0000313" key="3">
    <source>
        <dbReference type="Proteomes" id="UP000003752"/>
    </source>
</evidence>
<name>C0XFJ4_LENH9</name>
<dbReference type="Proteomes" id="UP000003752">
    <property type="component" value="Unassembled WGS sequence"/>
</dbReference>
<proteinExistence type="predicted"/>
<gene>
    <name evidence="2" type="ORF">HMPREF0519_0005</name>
</gene>